<dbReference type="PROSITE" id="PS50949">
    <property type="entry name" value="HTH_GNTR"/>
    <property type="match status" value="1"/>
</dbReference>
<keyword evidence="3" id="KW-0804">Transcription</keyword>
<keyword evidence="1" id="KW-0805">Transcription regulation</keyword>
<proteinExistence type="predicted"/>
<dbReference type="Gene3D" id="1.10.10.10">
    <property type="entry name" value="Winged helix-like DNA-binding domain superfamily/Winged helix DNA-binding domain"/>
    <property type="match status" value="1"/>
</dbReference>
<evidence type="ECO:0000256" key="1">
    <source>
        <dbReference type="ARBA" id="ARBA00023015"/>
    </source>
</evidence>
<dbReference type="EMBL" id="AP018164">
    <property type="protein sequence ID" value="BAX90444.1"/>
    <property type="molecule type" value="Genomic_DNA"/>
</dbReference>
<dbReference type="Gene3D" id="1.20.120.530">
    <property type="entry name" value="GntR ligand-binding domain-like"/>
    <property type="match status" value="1"/>
</dbReference>
<evidence type="ECO:0000313" key="7">
    <source>
        <dbReference type="Proteomes" id="UP000217736"/>
    </source>
</evidence>
<gene>
    <name evidence="6" type="primary">ygaE</name>
    <name evidence="6" type="ORF">MSG_00278</name>
</gene>
<evidence type="ECO:0000259" key="5">
    <source>
        <dbReference type="PROSITE" id="PS50949"/>
    </source>
</evidence>
<dbReference type="AlphaFoldDB" id="A0A1Z4EBW0"/>
<dbReference type="InterPro" id="IPR008920">
    <property type="entry name" value="TF_FadR/GntR_C"/>
</dbReference>
<organism evidence="6 7">
    <name type="scientific">Mycobacterium shigaense</name>
    <dbReference type="NCBI Taxonomy" id="722731"/>
    <lineage>
        <taxon>Bacteria</taxon>
        <taxon>Bacillati</taxon>
        <taxon>Actinomycetota</taxon>
        <taxon>Actinomycetes</taxon>
        <taxon>Mycobacteriales</taxon>
        <taxon>Mycobacteriaceae</taxon>
        <taxon>Mycobacterium</taxon>
        <taxon>Mycobacterium simiae complex</taxon>
    </lineage>
</organism>
<dbReference type="KEGG" id="mshg:MSG_00278"/>
<name>A0A1Z4EBW0_9MYCO</name>
<dbReference type="GO" id="GO:0003677">
    <property type="term" value="F:DNA binding"/>
    <property type="evidence" value="ECO:0007669"/>
    <property type="project" value="UniProtKB-KW"/>
</dbReference>
<dbReference type="InterPro" id="IPR036388">
    <property type="entry name" value="WH-like_DNA-bd_sf"/>
</dbReference>
<dbReference type="InterPro" id="IPR011711">
    <property type="entry name" value="GntR_C"/>
</dbReference>
<dbReference type="Pfam" id="PF07729">
    <property type="entry name" value="FCD"/>
    <property type="match status" value="1"/>
</dbReference>
<dbReference type="Pfam" id="PF00392">
    <property type="entry name" value="GntR"/>
    <property type="match status" value="1"/>
</dbReference>
<dbReference type="InterPro" id="IPR000524">
    <property type="entry name" value="Tscrpt_reg_HTH_GntR"/>
</dbReference>
<dbReference type="PANTHER" id="PTHR43537:SF24">
    <property type="entry name" value="GLUCONATE OPERON TRANSCRIPTIONAL REPRESSOR"/>
    <property type="match status" value="1"/>
</dbReference>
<protein>
    <submittedName>
        <fullName evidence="6">GntR family transcriptional regulator</fullName>
    </submittedName>
</protein>
<dbReference type="SMART" id="SM00895">
    <property type="entry name" value="FCD"/>
    <property type="match status" value="1"/>
</dbReference>
<keyword evidence="2" id="KW-0238">DNA-binding</keyword>
<dbReference type="SMART" id="SM00345">
    <property type="entry name" value="HTH_GNTR"/>
    <property type="match status" value="1"/>
</dbReference>
<reference evidence="7" key="1">
    <citation type="submission" date="2017-06" db="EMBL/GenBank/DDBJ databases">
        <title>Complete Genome Sequence of Mycobacterium shigaense.</title>
        <authorList>
            <person name="Fukano H."/>
            <person name="Yoshida M."/>
            <person name="Kazumi Y."/>
            <person name="Ogura Y."/>
            <person name="Mitarai S."/>
            <person name="Hayashi T."/>
            <person name="Hoshino Y."/>
        </authorList>
    </citation>
    <scope>NUCLEOTIDE SEQUENCE [LARGE SCALE GENOMIC DNA]</scope>
    <source>
        <strain evidence="7">UN-152</strain>
    </source>
</reference>
<dbReference type="InterPro" id="IPR036390">
    <property type="entry name" value="WH_DNA-bd_sf"/>
</dbReference>
<dbReference type="SUPFAM" id="SSF48008">
    <property type="entry name" value="GntR ligand-binding domain-like"/>
    <property type="match status" value="1"/>
</dbReference>
<feature type="domain" description="HTH gntR-type" evidence="5">
    <location>
        <begin position="19"/>
        <end position="86"/>
    </location>
</feature>
<dbReference type="PANTHER" id="PTHR43537">
    <property type="entry name" value="TRANSCRIPTIONAL REGULATOR, GNTR FAMILY"/>
    <property type="match status" value="1"/>
</dbReference>
<keyword evidence="7" id="KW-1185">Reference proteome</keyword>
<dbReference type="RefSeq" id="WP_096436441.1">
    <property type="nucleotide sequence ID" value="NZ_AP018164.1"/>
</dbReference>
<dbReference type="Proteomes" id="UP000217736">
    <property type="component" value="Chromosome"/>
</dbReference>
<dbReference type="OrthoDB" id="4084810at2"/>
<accession>A0A1Z4EBW0</accession>
<dbReference type="GO" id="GO:0003700">
    <property type="term" value="F:DNA-binding transcription factor activity"/>
    <property type="evidence" value="ECO:0007669"/>
    <property type="project" value="InterPro"/>
</dbReference>
<feature type="region of interest" description="Disordered" evidence="4">
    <location>
        <begin position="1"/>
        <end position="22"/>
    </location>
</feature>
<evidence type="ECO:0000256" key="3">
    <source>
        <dbReference type="ARBA" id="ARBA00023163"/>
    </source>
</evidence>
<evidence type="ECO:0000256" key="2">
    <source>
        <dbReference type="ARBA" id="ARBA00023125"/>
    </source>
</evidence>
<dbReference type="SUPFAM" id="SSF46785">
    <property type="entry name" value="Winged helix' DNA-binding domain"/>
    <property type="match status" value="1"/>
</dbReference>
<sequence>MGSVSYATYRSDGHPDSPRTGVDLARDTLRDMIVRGEIEVGSRVILADVAKRIGTSVTPVREALRDLAASGLVDIDAHKGARVHASSAAELTEIYSLRSLLESRAMAEVAALAEEDRIVACTIASRLVKQIESETDMGAWTTLNHDLHACLVEPLRTRWPLLFNMIETLRNRSMLPVAKMMRDDPALAVKANRYHRTVVTAIRKGDPAKAAHARAEHLDRVINIMLKSFESPAG</sequence>
<evidence type="ECO:0000313" key="6">
    <source>
        <dbReference type="EMBL" id="BAX90444.1"/>
    </source>
</evidence>
<evidence type="ECO:0000256" key="4">
    <source>
        <dbReference type="SAM" id="MobiDB-lite"/>
    </source>
</evidence>